<feature type="compositionally biased region" description="Acidic residues" evidence="1">
    <location>
        <begin position="172"/>
        <end position="181"/>
    </location>
</feature>
<comment type="caution">
    <text evidence="2">The sequence shown here is derived from an EMBL/GenBank/DDBJ whole genome shotgun (WGS) entry which is preliminary data.</text>
</comment>
<dbReference type="AlphaFoldDB" id="A0A9D2H7H8"/>
<evidence type="ECO:0000313" key="3">
    <source>
        <dbReference type="Proteomes" id="UP000824220"/>
    </source>
</evidence>
<proteinExistence type="predicted"/>
<protein>
    <submittedName>
        <fullName evidence="2">DUF3027 domain-containing protein</fullName>
    </submittedName>
</protein>
<accession>A0A9D2H7H8</accession>
<feature type="compositionally biased region" description="Acidic residues" evidence="1">
    <location>
        <begin position="119"/>
        <end position="134"/>
    </location>
</feature>
<name>A0A9D2H7H8_9MICO</name>
<dbReference type="EMBL" id="DXAM01000125">
    <property type="protein sequence ID" value="HJA04960.1"/>
    <property type="molecule type" value="Genomic_DNA"/>
</dbReference>
<dbReference type="Proteomes" id="UP000824220">
    <property type="component" value="Unassembled WGS sequence"/>
</dbReference>
<dbReference type="Pfam" id="PF11228">
    <property type="entry name" value="DUF3027"/>
    <property type="match status" value="1"/>
</dbReference>
<evidence type="ECO:0000313" key="2">
    <source>
        <dbReference type="EMBL" id="HJA04960.1"/>
    </source>
</evidence>
<feature type="compositionally biased region" description="Acidic residues" evidence="1">
    <location>
        <begin position="144"/>
        <end position="163"/>
    </location>
</feature>
<reference evidence="2" key="1">
    <citation type="journal article" date="2021" name="PeerJ">
        <title>Extensive microbial diversity within the chicken gut microbiome revealed by metagenomics and culture.</title>
        <authorList>
            <person name="Gilroy R."/>
            <person name="Ravi A."/>
            <person name="Getino M."/>
            <person name="Pursley I."/>
            <person name="Horton D.L."/>
            <person name="Alikhan N.F."/>
            <person name="Baker D."/>
            <person name="Gharbi K."/>
            <person name="Hall N."/>
            <person name="Watson M."/>
            <person name="Adriaenssens E.M."/>
            <person name="Foster-Nyarko E."/>
            <person name="Jarju S."/>
            <person name="Secka A."/>
            <person name="Antonio M."/>
            <person name="Oren A."/>
            <person name="Chaudhuri R.R."/>
            <person name="La Ragione R."/>
            <person name="Hildebrand F."/>
            <person name="Pallen M.J."/>
        </authorList>
    </citation>
    <scope>NUCLEOTIDE SEQUENCE</scope>
    <source>
        <strain evidence="2">ChiHjej8B7-3636</strain>
    </source>
</reference>
<feature type="region of interest" description="Disordered" evidence="1">
    <location>
        <begin position="111"/>
        <end position="181"/>
    </location>
</feature>
<organism evidence="2 3">
    <name type="scientific">Candidatus Microbacterium stercoravium</name>
    <dbReference type="NCBI Taxonomy" id="2838697"/>
    <lineage>
        <taxon>Bacteria</taxon>
        <taxon>Bacillati</taxon>
        <taxon>Actinomycetota</taxon>
        <taxon>Actinomycetes</taxon>
        <taxon>Micrococcales</taxon>
        <taxon>Microbacteriaceae</taxon>
        <taxon>Microbacterium</taxon>
    </lineage>
</organism>
<reference evidence="2" key="2">
    <citation type="submission" date="2021-04" db="EMBL/GenBank/DDBJ databases">
        <authorList>
            <person name="Gilroy R."/>
        </authorList>
    </citation>
    <scope>NUCLEOTIDE SEQUENCE</scope>
    <source>
        <strain evidence="2">ChiHjej8B7-3636</strain>
    </source>
</reference>
<sequence>MTSTSDFDPSLLEAKSLALAALAEITPESTIGEPADYAVENDGIVSLRFRSLLLGYPGWFWTVSLTRVEGEAPTVLEAELLPGDGALLAPEWVPWSQRLEEYKAHQAEIKANEQAQADSNDDDGDDDDDDDLDASDYLHAGDVDGVDIEELDDSYDDDDDHDRDDDHHDDGEHGDEDDRDE</sequence>
<evidence type="ECO:0000256" key="1">
    <source>
        <dbReference type="SAM" id="MobiDB-lite"/>
    </source>
</evidence>
<dbReference type="InterPro" id="IPR021391">
    <property type="entry name" value="DUF3027"/>
</dbReference>
<gene>
    <name evidence="2" type="ORF">H9800_08905</name>
</gene>